<name>A0ABY5GEG6_9GAMM</name>
<evidence type="ECO:0000313" key="2">
    <source>
        <dbReference type="EMBL" id="UTV27510.1"/>
    </source>
</evidence>
<evidence type="ECO:0000313" key="3">
    <source>
        <dbReference type="Proteomes" id="UP001057998"/>
    </source>
</evidence>
<evidence type="ECO:0000256" key="1">
    <source>
        <dbReference type="SAM" id="MobiDB-lite"/>
    </source>
</evidence>
<sequence length="65" mass="7457">MQVSNPIHAPCPDMEGMVNPDPKKRQRAIYLLGKLREKHGIRRRTRTARPLNYTCTSTGCIEGYE</sequence>
<dbReference type="EMBL" id="CP101508">
    <property type="protein sequence ID" value="UTV27510.1"/>
    <property type="molecule type" value="Genomic_DNA"/>
</dbReference>
<feature type="region of interest" description="Disordered" evidence="1">
    <location>
        <begin position="1"/>
        <end position="22"/>
    </location>
</feature>
<dbReference type="RefSeq" id="WP_255388729.1">
    <property type="nucleotide sequence ID" value="NZ_CP101508.1"/>
</dbReference>
<reference evidence="2" key="1">
    <citation type="submission" date="2022-07" db="EMBL/GenBank/DDBJ databases">
        <title>Genome sequencing of Photobacterium atrarenae GJH2-4.</title>
        <authorList>
            <person name="Park S.-J."/>
        </authorList>
    </citation>
    <scope>NUCLEOTIDE SEQUENCE</scope>
    <source>
        <strain evidence="2">GJH2-4</strain>
    </source>
</reference>
<dbReference type="Proteomes" id="UP001057998">
    <property type="component" value="Chromosome 1"/>
</dbReference>
<protein>
    <submittedName>
        <fullName evidence="2">Uncharacterized protein</fullName>
    </submittedName>
</protein>
<accession>A0ABY5GEG6</accession>
<gene>
    <name evidence="2" type="ORF">NNL38_14535</name>
</gene>
<proteinExistence type="predicted"/>
<keyword evidence="3" id="KW-1185">Reference proteome</keyword>
<organism evidence="2 3">
    <name type="scientific">Photobacterium atrarenae</name>
    <dbReference type="NCBI Taxonomy" id="865757"/>
    <lineage>
        <taxon>Bacteria</taxon>
        <taxon>Pseudomonadati</taxon>
        <taxon>Pseudomonadota</taxon>
        <taxon>Gammaproteobacteria</taxon>
        <taxon>Vibrionales</taxon>
        <taxon>Vibrionaceae</taxon>
        <taxon>Photobacterium</taxon>
    </lineage>
</organism>